<evidence type="ECO:0000259" key="8">
    <source>
        <dbReference type="Pfam" id="PF23726"/>
    </source>
</evidence>
<dbReference type="InterPro" id="IPR050358">
    <property type="entry name" value="RSE1/DDB1/CFT1"/>
</dbReference>
<dbReference type="PANTHER" id="PTHR10644">
    <property type="entry name" value="DNA REPAIR/RNA PROCESSING CPSF FAMILY"/>
    <property type="match status" value="1"/>
</dbReference>
<evidence type="ECO:0000313" key="9">
    <source>
        <dbReference type="EMBL" id="KAF7761362.1"/>
    </source>
</evidence>
<dbReference type="Pfam" id="PF10433">
    <property type="entry name" value="Beta-prop_RSE1_1st"/>
    <property type="match status" value="1"/>
</dbReference>
<comment type="similarity">
    <text evidence="2">Belongs to the DDB1 family.</text>
</comment>
<dbReference type="InterPro" id="IPR011047">
    <property type="entry name" value="Quinoprotein_ADH-like_sf"/>
</dbReference>
<accession>A0A8H7C2Z8</accession>
<dbReference type="Gene3D" id="2.130.10.10">
    <property type="entry name" value="YVTN repeat-like/Quinoprotein amine dehydrogenase"/>
    <property type="match status" value="2"/>
</dbReference>
<keyword evidence="4" id="KW-0539">Nucleus</keyword>
<feature type="domain" description="RSE1/DDB1/CPSF1 second beta-propeller" evidence="8">
    <location>
        <begin position="577"/>
        <end position="965"/>
    </location>
</feature>
<evidence type="ECO:0000259" key="7">
    <source>
        <dbReference type="Pfam" id="PF10433"/>
    </source>
</evidence>
<dbReference type="Pfam" id="PF03178">
    <property type="entry name" value="CPSF_A"/>
    <property type="match status" value="1"/>
</dbReference>
<dbReference type="InterPro" id="IPR004871">
    <property type="entry name" value="RSE1/DDB1/CPSF1_C"/>
</dbReference>
<dbReference type="InterPro" id="IPR018846">
    <property type="entry name" value="Beta-prop_RSE1/DDB1/CPSF1_1st"/>
</dbReference>
<feature type="region of interest" description="Disordered" evidence="5">
    <location>
        <begin position="469"/>
        <end position="488"/>
    </location>
</feature>
<feature type="region of interest" description="Disordered" evidence="5">
    <location>
        <begin position="70"/>
        <end position="95"/>
    </location>
</feature>
<evidence type="ECO:0000256" key="5">
    <source>
        <dbReference type="SAM" id="MobiDB-lite"/>
    </source>
</evidence>
<comment type="subcellular location">
    <subcellularLocation>
        <location evidence="1">Nucleus</location>
    </subcellularLocation>
</comment>
<evidence type="ECO:0000256" key="4">
    <source>
        <dbReference type="ARBA" id="ARBA00023242"/>
    </source>
</evidence>
<reference evidence="9 10" key="1">
    <citation type="journal article" name="Sci. Rep.">
        <title>Telomere-to-telomere assembled and centromere annotated genomes of the two main subspecies of the button mushroom Agaricus bisporus reveal especially polymorphic chromosome ends.</title>
        <authorList>
            <person name="Sonnenberg A.S.M."/>
            <person name="Sedaghat-Telgerd N."/>
            <person name="Lavrijssen B."/>
            <person name="Ohm R.A."/>
            <person name="Hendrickx P.M."/>
            <person name="Scholtmeijer K."/>
            <person name="Baars J.J.P."/>
            <person name="van Peer A."/>
        </authorList>
    </citation>
    <scope>NUCLEOTIDE SEQUENCE [LARGE SCALE GENOMIC DNA]</scope>
    <source>
        <strain evidence="9 10">H119_p4</strain>
    </source>
</reference>
<gene>
    <name evidence="9" type="ORF">Agabi119p4_9354</name>
</gene>
<evidence type="ECO:0000256" key="2">
    <source>
        <dbReference type="ARBA" id="ARBA00007453"/>
    </source>
</evidence>
<dbReference type="Pfam" id="PF23726">
    <property type="entry name" value="Beta-prop_RSE1_2nd"/>
    <property type="match status" value="1"/>
</dbReference>
<dbReference type="GO" id="GO:0005634">
    <property type="term" value="C:nucleus"/>
    <property type="evidence" value="ECO:0007669"/>
    <property type="project" value="UniProtKB-SubCell"/>
</dbReference>
<dbReference type="EMBL" id="JABXXO010000013">
    <property type="protein sequence ID" value="KAF7761362.1"/>
    <property type="molecule type" value="Genomic_DNA"/>
</dbReference>
<evidence type="ECO:0000313" key="10">
    <source>
        <dbReference type="Proteomes" id="UP000629468"/>
    </source>
</evidence>
<dbReference type="InterPro" id="IPR015943">
    <property type="entry name" value="WD40/YVTN_repeat-like_dom_sf"/>
</dbReference>
<dbReference type="Proteomes" id="UP000629468">
    <property type="component" value="Unassembled WGS sequence"/>
</dbReference>
<sequence>MHALHQEILPASGVEFATSLKLLPSTLHDSSSPTSSNIRHEIASRVLCNVVVARSNLLRIFEVREEPAPFPTQADDERERKGKTRRGTEAVEGEVEMDEEGEGFVNIAKSAIQKTKLPTVTKFYFIREHRLHGIVTGLEGVRIMASLEDKLDRLLVSFKDAKIALLEWSDTIHDLVTVSIHTYERAPQLISLDSPLFRSDLRVDPISRCAALSLPKHAIAILPFYQTQAELDVMEQDQSQSKDVPYSPSFILDLPIQVEENIRNVIDFVFLPGFNNPTIAILFQTQQTWTGRLRESKDTARLIIFTLDILTQNSTIITSVEGLPYDAFSLLPCSTAIGGVIVITGNSVIYVDQSSRRVSLQVNGWATRISDLPYPPMEEDATLKLHLEGCRSAMVDDKTVFLIYKDGTVYPVELIADGKTVSKLIMAPALAQTTIPTVVKRVDEDHLFIGSAVGPSILLKTAHVEQEVEEEHGSKSGPAVVTQDVTMDDDDDDIYGDSTMETEPTANGVTHVRKTKTVIHLSLRDYLPAYGPISSMTFSLAMNGEKAVPELVAATGAGSLGGFTLFQRDLPTVKKRKILYISGSRGIWSLPIRQPLRSNTSHGHDNDTLILSTDINPSPGSSRIAVRSMNRDVSINSRTPGLTIGAAPFFQRTAILHVMTNAIRVLHPDGTERQTIPDKDGNMPRPKIRFCSIADPFVLVMREDDSIGMFVATDREKIRRKDMSPMGDKSSRYLAGCFFTDTTGLFEANFDNKSPATTSTLQITSGAKSQWLLLVRPQGVLEIWTLPKLSLAFSTPAIASLQSVLTDTHDPPAPSLPQDPPRKPQDLDIEQILLAPIGESSPTPHLCVFLRSGQLAIYEAVVLGQNPEVPDTPRATSLQIQFVKIAAKSFEIQRPEENEKGILAEHKKINRMFIPFVTSPRPSVTYSGVFFTGDRPHWILSTDRSGVQVYPSGHNVVHAFTPCSLWESKGEFLMYTEDGPILVEWVPDFQFDGPLPMRSIPRGRAYSNVLFDPSTSLIVAASSLQSTFTSFDEDGNNIWEPDAPNISSPSVDCSALELIAPDIWATMDGFEFATNEYINDMTIVTLETAATETGTKDFIAVGTTIDRGEDLAVKGATYIFEIAEVVPDQAVSQRRWYKLRLRCRDDAKGPVTAVCGLSDYLVSSMGQKIFVRAFDSDERLVGVAFMDVGVYVTSLQTLKNLLLIGDAVKSVQFVAFQEDPYKLVLLSKDIQSVCVTRADFLFSENDLRLVTGDEEGIIRIYEYNPQDPDSREGRHLLLETEFHGQREYRTSVLVAHRIKEDQSIPNSRLLTGSADGSLASLTIVEEEAFKRLGLLQGQLMRNIQHMAALNPKAFRIVKNEYVSKPLTRGILDGNLLGQYESLPINRQSEATQQIGADRVNVLRDWIELRGSWS</sequence>
<evidence type="ECO:0000256" key="1">
    <source>
        <dbReference type="ARBA" id="ARBA00004123"/>
    </source>
</evidence>
<feature type="domain" description="RSE1/DDB1/CPSF1 first beta-propeller" evidence="7">
    <location>
        <begin position="126"/>
        <end position="465"/>
    </location>
</feature>
<evidence type="ECO:0000256" key="3">
    <source>
        <dbReference type="ARBA" id="ARBA00014577"/>
    </source>
</evidence>
<dbReference type="SUPFAM" id="SSF50998">
    <property type="entry name" value="Quinoprotein alcohol dehydrogenase-like"/>
    <property type="match status" value="1"/>
</dbReference>
<protein>
    <recommendedName>
        <fullName evidence="3">DNA damage-binding protein 1</fullName>
    </recommendedName>
</protein>
<feature type="domain" description="RSE1/DDB1/CPSF1 C-terminal" evidence="6">
    <location>
        <begin position="1054"/>
        <end position="1380"/>
    </location>
</feature>
<dbReference type="InterPro" id="IPR058543">
    <property type="entry name" value="Beta-prop_RSE1/DDB1/CPSF1_2nd"/>
</dbReference>
<organism evidence="9 10">
    <name type="scientific">Agaricus bisporus var. burnettii</name>
    <dbReference type="NCBI Taxonomy" id="192524"/>
    <lineage>
        <taxon>Eukaryota</taxon>
        <taxon>Fungi</taxon>
        <taxon>Dikarya</taxon>
        <taxon>Basidiomycota</taxon>
        <taxon>Agaricomycotina</taxon>
        <taxon>Agaricomycetes</taxon>
        <taxon>Agaricomycetidae</taxon>
        <taxon>Agaricales</taxon>
        <taxon>Agaricineae</taxon>
        <taxon>Agaricaceae</taxon>
        <taxon>Agaricus</taxon>
    </lineage>
</organism>
<proteinExistence type="inferred from homology"/>
<comment type="caution">
    <text evidence="9">The sequence shown here is derived from an EMBL/GenBank/DDBJ whole genome shotgun (WGS) entry which is preliminary data.</text>
</comment>
<dbReference type="GO" id="GO:0003676">
    <property type="term" value="F:nucleic acid binding"/>
    <property type="evidence" value="ECO:0007669"/>
    <property type="project" value="InterPro"/>
</dbReference>
<evidence type="ECO:0000259" key="6">
    <source>
        <dbReference type="Pfam" id="PF03178"/>
    </source>
</evidence>
<name>A0A8H7C2Z8_AGABI</name>